<reference evidence="11" key="1">
    <citation type="submission" date="2020-11" db="EMBL/GenBank/DDBJ databases">
        <title>Sequencing the genomes of 1000 actinobacteria strains.</title>
        <authorList>
            <person name="Klenk H.-P."/>
        </authorList>
    </citation>
    <scope>NUCLEOTIDE SEQUENCE</scope>
    <source>
        <strain evidence="11">DSM 26152</strain>
    </source>
</reference>
<feature type="transmembrane region" description="Helical" evidence="9">
    <location>
        <begin position="21"/>
        <end position="43"/>
    </location>
</feature>
<dbReference type="PANTHER" id="PTHR35011:SF2">
    <property type="entry name" value="2,3-DIKETO-L-GULONATE TRAP TRANSPORTER SMALL PERMEASE PROTEIN YIAM"/>
    <property type="match status" value="1"/>
</dbReference>
<evidence type="ECO:0000256" key="3">
    <source>
        <dbReference type="ARBA" id="ARBA00022475"/>
    </source>
</evidence>
<keyword evidence="5 9" id="KW-0812">Transmembrane</keyword>
<evidence type="ECO:0000256" key="5">
    <source>
        <dbReference type="ARBA" id="ARBA00022692"/>
    </source>
</evidence>
<evidence type="ECO:0000256" key="7">
    <source>
        <dbReference type="ARBA" id="ARBA00023136"/>
    </source>
</evidence>
<dbReference type="InterPro" id="IPR055348">
    <property type="entry name" value="DctQ"/>
</dbReference>
<keyword evidence="4" id="KW-0997">Cell inner membrane</keyword>
<feature type="transmembrane region" description="Helical" evidence="9">
    <location>
        <begin position="63"/>
        <end position="86"/>
    </location>
</feature>
<evidence type="ECO:0000256" key="1">
    <source>
        <dbReference type="ARBA" id="ARBA00004429"/>
    </source>
</evidence>
<keyword evidence="6 9" id="KW-1133">Transmembrane helix</keyword>
<sequence>MASRTRAGDGPLRRLVAVLTRVEIGIAAALTAVIFLAVLVQAIQRYLPLPGFAWTGELSQFSLVWLTFLAAGVLVTRDGHIALQVIDNLKSERAVRTIHIAAHIIVAIVAILFAWQCTSLISTSSILTSPSMGMSMSLHYVLPLVGFISTALRSIAAAIVVGREGVAAAHQSNELTVKVNREAQS</sequence>
<dbReference type="RefSeq" id="WP_196835840.1">
    <property type="nucleotide sequence ID" value="NZ_JADOTZ010000001.1"/>
</dbReference>
<evidence type="ECO:0000313" key="11">
    <source>
        <dbReference type="EMBL" id="MBG6084544.1"/>
    </source>
</evidence>
<evidence type="ECO:0000313" key="12">
    <source>
        <dbReference type="Proteomes" id="UP000625033"/>
    </source>
</evidence>
<gene>
    <name evidence="11" type="ORF">IW252_001311</name>
</gene>
<evidence type="ECO:0000256" key="9">
    <source>
        <dbReference type="SAM" id="Phobius"/>
    </source>
</evidence>
<keyword evidence="7 9" id="KW-0472">Membrane</keyword>
<feature type="transmembrane region" description="Helical" evidence="9">
    <location>
        <begin position="98"/>
        <end position="121"/>
    </location>
</feature>
<keyword evidence="3" id="KW-1003">Cell membrane</keyword>
<feature type="domain" description="Tripartite ATP-independent periplasmic transporters DctQ component" evidence="10">
    <location>
        <begin position="34"/>
        <end position="159"/>
    </location>
</feature>
<dbReference type="InterPro" id="IPR007387">
    <property type="entry name" value="TRAP_DctQ"/>
</dbReference>
<keyword evidence="12" id="KW-1185">Reference proteome</keyword>
<proteinExistence type="inferred from homology"/>
<accession>A0A931GLK6</accession>
<organism evidence="11 12">
    <name type="scientific">Zhihengliuella flava</name>
    <dbReference type="NCBI Taxonomy" id="1285193"/>
    <lineage>
        <taxon>Bacteria</taxon>
        <taxon>Bacillati</taxon>
        <taxon>Actinomycetota</taxon>
        <taxon>Actinomycetes</taxon>
        <taxon>Micrococcales</taxon>
        <taxon>Micrococcaceae</taxon>
        <taxon>Zhihengliuella</taxon>
    </lineage>
</organism>
<name>A0A931GLK6_9MICC</name>
<dbReference type="Proteomes" id="UP000625033">
    <property type="component" value="Unassembled WGS sequence"/>
</dbReference>
<comment type="subcellular location">
    <subcellularLocation>
        <location evidence="1">Cell inner membrane</location>
        <topology evidence="1">Multi-pass membrane protein</topology>
    </subcellularLocation>
</comment>
<evidence type="ECO:0000259" key="10">
    <source>
        <dbReference type="Pfam" id="PF04290"/>
    </source>
</evidence>
<dbReference type="AlphaFoldDB" id="A0A931GLK6"/>
<comment type="similarity">
    <text evidence="8">Belongs to the TRAP transporter small permease family.</text>
</comment>
<evidence type="ECO:0000256" key="4">
    <source>
        <dbReference type="ARBA" id="ARBA00022519"/>
    </source>
</evidence>
<protein>
    <submittedName>
        <fullName evidence="11">TRAP-type C4-dicarboxylate transport system permease small subunit</fullName>
    </submittedName>
</protein>
<dbReference type="PANTHER" id="PTHR35011">
    <property type="entry name" value="2,3-DIKETO-L-GULONATE TRAP TRANSPORTER SMALL PERMEASE PROTEIN YIAM"/>
    <property type="match status" value="1"/>
</dbReference>
<dbReference type="GO" id="GO:0022857">
    <property type="term" value="F:transmembrane transporter activity"/>
    <property type="evidence" value="ECO:0007669"/>
    <property type="project" value="TreeGrafter"/>
</dbReference>
<evidence type="ECO:0000256" key="6">
    <source>
        <dbReference type="ARBA" id="ARBA00022989"/>
    </source>
</evidence>
<comment type="caution">
    <text evidence="11">The sequence shown here is derived from an EMBL/GenBank/DDBJ whole genome shotgun (WGS) entry which is preliminary data.</text>
</comment>
<dbReference type="GO" id="GO:0015740">
    <property type="term" value="P:C4-dicarboxylate transport"/>
    <property type="evidence" value="ECO:0007669"/>
    <property type="project" value="TreeGrafter"/>
</dbReference>
<keyword evidence="2" id="KW-0813">Transport</keyword>
<feature type="transmembrane region" description="Helical" evidence="9">
    <location>
        <begin position="141"/>
        <end position="161"/>
    </location>
</feature>
<evidence type="ECO:0000256" key="2">
    <source>
        <dbReference type="ARBA" id="ARBA00022448"/>
    </source>
</evidence>
<dbReference type="EMBL" id="JADOTZ010000001">
    <property type="protein sequence ID" value="MBG6084544.1"/>
    <property type="molecule type" value="Genomic_DNA"/>
</dbReference>
<evidence type="ECO:0000256" key="8">
    <source>
        <dbReference type="ARBA" id="ARBA00038436"/>
    </source>
</evidence>
<dbReference type="Pfam" id="PF04290">
    <property type="entry name" value="DctQ"/>
    <property type="match status" value="1"/>
</dbReference>
<dbReference type="GO" id="GO:0005886">
    <property type="term" value="C:plasma membrane"/>
    <property type="evidence" value="ECO:0007669"/>
    <property type="project" value="UniProtKB-SubCell"/>
</dbReference>